<keyword evidence="2" id="KW-0472">Membrane</keyword>
<accession>A0A2T1HUY3</accession>
<sequence>MARETSDMAEPAVDEGRSRERTAGSRRERRWIIVLLVTAIFQAGLLAGGAFVWWRQAHRVGPGVGLARAVMLTADARGREAFRASMAEGRRQSRPQVRDVREARAALGRALVDSNASVATVQEALARLRGAEVALRERLEPELAQALVALGPEGRRELAGALVPANRRAGPPQTKIPGP</sequence>
<comment type="caution">
    <text evidence="3">The sequence shown here is derived from an EMBL/GenBank/DDBJ whole genome shotgun (WGS) entry which is preliminary data.</text>
</comment>
<reference evidence="4" key="1">
    <citation type="submission" date="2018-03" db="EMBL/GenBank/DDBJ databases">
        <authorList>
            <person name="Sun L."/>
            <person name="Liu H."/>
            <person name="Chen W."/>
            <person name="Huang K."/>
            <person name="Liu W."/>
            <person name="Gao X."/>
        </authorList>
    </citation>
    <scope>NUCLEOTIDE SEQUENCE [LARGE SCALE GENOMIC DNA]</scope>
    <source>
        <strain evidence="4">SH9</strain>
    </source>
</reference>
<gene>
    <name evidence="3" type="ORF">SLNSH_07630</name>
</gene>
<keyword evidence="4" id="KW-1185">Reference proteome</keyword>
<evidence type="ECO:0000256" key="2">
    <source>
        <dbReference type="SAM" id="Phobius"/>
    </source>
</evidence>
<proteinExistence type="predicted"/>
<evidence type="ECO:0000313" key="4">
    <source>
        <dbReference type="Proteomes" id="UP000239772"/>
    </source>
</evidence>
<keyword evidence="2" id="KW-1133">Transmembrane helix</keyword>
<dbReference type="Pfam" id="PF13801">
    <property type="entry name" value="Metal_resist"/>
    <property type="match status" value="1"/>
</dbReference>
<evidence type="ECO:0008006" key="5">
    <source>
        <dbReference type="Google" id="ProtNLM"/>
    </source>
</evidence>
<dbReference type="AlphaFoldDB" id="A0A2T1HUY3"/>
<name>A0A2T1HUY3_9HYPH</name>
<keyword evidence="2" id="KW-0812">Transmembrane</keyword>
<organism evidence="3 4">
    <name type="scientific">Alsobacter soli</name>
    <dbReference type="NCBI Taxonomy" id="2109933"/>
    <lineage>
        <taxon>Bacteria</taxon>
        <taxon>Pseudomonadati</taxon>
        <taxon>Pseudomonadota</taxon>
        <taxon>Alphaproteobacteria</taxon>
        <taxon>Hyphomicrobiales</taxon>
        <taxon>Alsobacteraceae</taxon>
        <taxon>Alsobacter</taxon>
    </lineage>
</organism>
<dbReference type="InterPro" id="IPR025961">
    <property type="entry name" value="Metal_resist"/>
</dbReference>
<evidence type="ECO:0000256" key="1">
    <source>
        <dbReference type="SAM" id="MobiDB-lite"/>
    </source>
</evidence>
<protein>
    <recommendedName>
        <fullName evidence="5">Periplasmic heavy metal sensor</fullName>
    </recommendedName>
</protein>
<evidence type="ECO:0000313" key="3">
    <source>
        <dbReference type="EMBL" id="PSC05454.1"/>
    </source>
</evidence>
<dbReference type="Proteomes" id="UP000239772">
    <property type="component" value="Unassembled WGS sequence"/>
</dbReference>
<feature type="region of interest" description="Disordered" evidence="1">
    <location>
        <begin position="1"/>
        <end position="21"/>
    </location>
</feature>
<feature type="transmembrane region" description="Helical" evidence="2">
    <location>
        <begin position="31"/>
        <end position="54"/>
    </location>
</feature>
<dbReference type="EMBL" id="PVZS01000007">
    <property type="protein sequence ID" value="PSC05454.1"/>
    <property type="molecule type" value="Genomic_DNA"/>
</dbReference>